<proteinExistence type="predicted"/>
<gene>
    <name evidence="3" type="ORF">XM38_041020</name>
</gene>
<feature type="region of interest" description="Disordered" evidence="1">
    <location>
        <begin position="420"/>
        <end position="531"/>
    </location>
</feature>
<feature type="region of interest" description="Disordered" evidence="1">
    <location>
        <begin position="348"/>
        <end position="367"/>
    </location>
</feature>
<feature type="signal peptide" evidence="2">
    <location>
        <begin position="1"/>
        <end position="27"/>
    </location>
</feature>
<evidence type="ECO:0000313" key="3">
    <source>
        <dbReference type="EMBL" id="ASC73140.1"/>
    </source>
</evidence>
<feature type="compositionally biased region" description="Polar residues" evidence="1">
    <location>
        <begin position="498"/>
        <end position="515"/>
    </location>
</feature>
<keyword evidence="2" id="KW-0732">Signal</keyword>
<feature type="region of interest" description="Disordered" evidence="1">
    <location>
        <begin position="43"/>
        <end position="174"/>
    </location>
</feature>
<dbReference type="OrthoDB" id="510537at2"/>
<name>A0A1Z3HS51_9CYAN</name>
<dbReference type="RefSeq" id="WP_088430786.1">
    <property type="nucleotide sequence ID" value="NZ_CP021983.2"/>
</dbReference>
<keyword evidence="4" id="KW-1185">Reference proteome</keyword>
<evidence type="ECO:0000256" key="2">
    <source>
        <dbReference type="SAM" id="SignalP"/>
    </source>
</evidence>
<feature type="compositionally biased region" description="Polar residues" evidence="1">
    <location>
        <begin position="115"/>
        <end position="125"/>
    </location>
</feature>
<organism evidence="3 4">
    <name type="scientific">Halomicronema hongdechloris C2206</name>
    <dbReference type="NCBI Taxonomy" id="1641165"/>
    <lineage>
        <taxon>Bacteria</taxon>
        <taxon>Bacillati</taxon>
        <taxon>Cyanobacteriota</taxon>
        <taxon>Cyanophyceae</taxon>
        <taxon>Nodosilineales</taxon>
        <taxon>Nodosilineaceae</taxon>
        <taxon>Halomicronema</taxon>
    </lineage>
</organism>
<reference evidence="3 4" key="1">
    <citation type="journal article" date="2016" name="Biochim. Biophys. Acta">
        <title>Characterization of red-shifted phycobilisomes isolated from the chlorophyll f-containing cyanobacterium Halomicronema hongdechloris.</title>
        <authorList>
            <person name="Li Y."/>
            <person name="Lin Y."/>
            <person name="Garvey C.J."/>
            <person name="Birch D."/>
            <person name="Corkery R.W."/>
            <person name="Loughlin P.C."/>
            <person name="Scheer H."/>
            <person name="Willows R.D."/>
            <person name="Chen M."/>
        </authorList>
    </citation>
    <scope>NUCLEOTIDE SEQUENCE [LARGE SCALE GENOMIC DNA]</scope>
    <source>
        <strain evidence="3 4">C2206</strain>
    </source>
</reference>
<dbReference type="Proteomes" id="UP000191901">
    <property type="component" value="Chromosome"/>
</dbReference>
<sequence length="531" mass="55688">MKPIHILFATSLTTSTIAMLFTPTAEASDIALNFDLPEVSAAEPVAKPAPASTESTPGDPSEAPLPIPSAAANPPTARNWGTQPASVYDGSTTMALKSSQADTPANLPPAPPSPKQVTPSSQSDAQEPKPPAPAPIALTFKPPPNQVVAAAETSDGGSTADPAVAPQSEASSWSQLFDGGTDSLVARAVGSAEGTRTPAGQRTPAYYGHRDPGNGVWNLGTFSYQHGANAPEEADQKQLQRLQRQTELLNKKATAAGLSLTLAETLNGIDLANQSPWAAIGEGDYIGWLAKARQLGMEGEEAIAWARTRAFIDPDTQRWNAPGLGNNIHSISRDQERRMGAIAQALEHYSQSRQSQPSTTTTAEFSPEETMKVAQDLAADLSQEDASQEDVDIIFDLSLDQASEDQPSNQAASALTVPADSLGSATPLDPLTVEVSPQEGPDVSSASVDDLQAETAPQVTRLDRERLPSTAVPTLNFDHEEVDAAMEMPSPIADEALPTSSLPNPDQSAVSMPTESTSTDSAASSYRMPQG</sequence>
<dbReference type="AlphaFoldDB" id="A0A1Z3HS51"/>
<protein>
    <submittedName>
        <fullName evidence="3">Uncharacterized protein</fullName>
    </submittedName>
</protein>
<feature type="compositionally biased region" description="Polar residues" evidence="1">
    <location>
        <begin position="79"/>
        <end position="100"/>
    </location>
</feature>
<evidence type="ECO:0000256" key="1">
    <source>
        <dbReference type="SAM" id="MobiDB-lite"/>
    </source>
</evidence>
<feature type="compositionally biased region" description="Low complexity" evidence="1">
    <location>
        <begin position="516"/>
        <end position="525"/>
    </location>
</feature>
<dbReference type="KEGG" id="hhg:XM38_041020"/>
<feature type="chain" id="PRO_5012848409" evidence="2">
    <location>
        <begin position="28"/>
        <end position="531"/>
    </location>
</feature>
<dbReference type="EMBL" id="CP021983">
    <property type="protein sequence ID" value="ASC73140.1"/>
    <property type="molecule type" value="Genomic_DNA"/>
</dbReference>
<accession>A0A1Z3HS51</accession>
<feature type="compositionally biased region" description="Low complexity" evidence="1">
    <location>
        <begin position="351"/>
        <end position="362"/>
    </location>
</feature>
<evidence type="ECO:0000313" key="4">
    <source>
        <dbReference type="Proteomes" id="UP000191901"/>
    </source>
</evidence>